<proteinExistence type="predicted"/>
<dbReference type="InParanoid" id="A0A1X7UDL8"/>
<evidence type="ECO:0000313" key="1">
    <source>
        <dbReference type="EnsemblMetazoa" id="Aqu2.1.25735_001"/>
    </source>
</evidence>
<accession>A0A1X7UDL8</accession>
<name>A0A1X7UDL8_AMPQE</name>
<dbReference type="AlphaFoldDB" id="A0A1X7UDL8"/>
<protein>
    <submittedName>
        <fullName evidence="1">Uncharacterized protein</fullName>
    </submittedName>
</protein>
<organism evidence="1">
    <name type="scientific">Amphimedon queenslandica</name>
    <name type="common">Sponge</name>
    <dbReference type="NCBI Taxonomy" id="400682"/>
    <lineage>
        <taxon>Eukaryota</taxon>
        <taxon>Metazoa</taxon>
        <taxon>Porifera</taxon>
        <taxon>Demospongiae</taxon>
        <taxon>Heteroscleromorpha</taxon>
        <taxon>Haplosclerida</taxon>
        <taxon>Niphatidae</taxon>
        <taxon>Amphimedon</taxon>
    </lineage>
</organism>
<reference evidence="1" key="1">
    <citation type="submission" date="2017-05" db="UniProtKB">
        <authorList>
            <consortium name="EnsemblMetazoa"/>
        </authorList>
    </citation>
    <scope>IDENTIFICATION</scope>
</reference>
<sequence>MSKDRDTARQLNCQDFLDDDDEDEKRWLKKTAGLQIFGFPLRLALEPRNWYQWSPLVKMRSSISLVSIGARFRGIARLQKSWQPFCLGVNPT</sequence>
<dbReference type="EnsemblMetazoa" id="Aqu2.1.25735_001">
    <property type="protein sequence ID" value="Aqu2.1.25735_001"/>
    <property type="gene ID" value="Aqu2.1.25735"/>
</dbReference>